<accession>A0A0G1BAI5</accession>
<dbReference type="EMBL" id="LCEJ01000030">
    <property type="protein sequence ID" value="KKS70277.1"/>
    <property type="molecule type" value="Genomic_DNA"/>
</dbReference>
<dbReference type="SMART" id="SM00287">
    <property type="entry name" value="SH3b"/>
    <property type="match status" value="1"/>
</dbReference>
<evidence type="ECO:0000313" key="3">
    <source>
        <dbReference type="Proteomes" id="UP000034785"/>
    </source>
</evidence>
<reference evidence="2 3" key="1">
    <citation type="journal article" date="2015" name="Nature">
        <title>rRNA introns, odd ribosomes, and small enigmatic genomes across a large radiation of phyla.</title>
        <authorList>
            <person name="Brown C.T."/>
            <person name="Hug L.A."/>
            <person name="Thomas B.C."/>
            <person name="Sharon I."/>
            <person name="Castelle C.J."/>
            <person name="Singh A."/>
            <person name="Wilkins M.J."/>
            <person name="Williams K.H."/>
            <person name="Banfield J.F."/>
        </authorList>
    </citation>
    <scope>NUCLEOTIDE SEQUENCE [LARGE SCALE GENOMIC DNA]</scope>
</reference>
<dbReference type="Pfam" id="PF08239">
    <property type="entry name" value="SH3_3"/>
    <property type="match status" value="1"/>
</dbReference>
<gene>
    <name evidence="2" type="ORF">UV41_C0030G0009</name>
</gene>
<dbReference type="AlphaFoldDB" id="A0A0G1BAI5"/>
<name>A0A0G1BAI5_9BACT</name>
<protein>
    <submittedName>
        <fullName evidence="2">PEGA domain protein</fullName>
    </submittedName>
</protein>
<proteinExistence type="predicted"/>
<dbReference type="Proteomes" id="UP000034785">
    <property type="component" value="Unassembled WGS sequence"/>
</dbReference>
<evidence type="ECO:0000313" key="2">
    <source>
        <dbReference type="EMBL" id="KKS70277.1"/>
    </source>
</evidence>
<dbReference type="InterPro" id="IPR013229">
    <property type="entry name" value="PEGA"/>
</dbReference>
<dbReference type="PROSITE" id="PS51781">
    <property type="entry name" value="SH3B"/>
    <property type="match status" value="1"/>
</dbReference>
<evidence type="ECO:0000259" key="1">
    <source>
        <dbReference type="PROSITE" id="PS51781"/>
    </source>
</evidence>
<dbReference type="Gene3D" id="2.30.30.40">
    <property type="entry name" value="SH3 Domains"/>
    <property type="match status" value="1"/>
</dbReference>
<dbReference type="Pfam" id="PF08308">
    <property type="entry name" value="PEGA"/>
    <property type="match status" value="2"/>
</dbReference>
<dbReference type="InterPro" id="IPR003646">
    <property type="entry name" value="SH3-like_bac-type"/>
</dbReference>
<feature type="domain" description="SH3b" evidence="1">
    <location>
        <begin position="200"/>
        <end position="266"/>
    </location>
</feature>
<organism evidence="2 3">
    <name type="scientific">Candidatus Daviesbacteria bacterium GW2011_GWA2_42_7</name>
    <dbReference type="NCBI Taxonomy" id="1618425"/>
    <lineage>
        <taxon>Bacteria</taxon>
        <taxon>Candidatus Daviesiibacteriota</taxon>
    </lineage>
</organism>
<comment type="caution">
    <text evidence="2">The sequence shown here is derived from an EMBL/GenBank/DDBJ whole genome shotgun (WGS) entry which is preliminary data.</text>
</comment>
<sequence>MKKTLLFSLIIVSALILGARLGFKPAAEALGFKEKAGLKITAVPEAMVSIDGVAVGKTPYQSEDLKVGSLKVRLEGGGGAWEGSVKLTNGTLSVVGRELAANTASASGEILTLDSGKGVTITSIPDGAGVEIDGKTYGVTPLVVSDIVPGDHTFILSHANFTKRSIKAVLPQNMSLMIAVDLAVSEAEAVNFPVPQVIAATKLIIKQTPTGFLRVRDKPNLSGAEIGRLSAGDSVVQLEELSGWVKIRLENSTEGYISSQYVQKQL</sequence>